<dbReference type="InterPro" id="IPR037294">
    <property type="entry name" value="ABC_BtuC-like"/>
</dbReference>
<protein>
    <submittedName>
        <fullName evidence="8">ABC-type cobalamin transport system permease subunit</fullName>
    </submittedName>
</protein>
<reference evidence="8 9" key="1">
    <citation type="submission" date="2023-07" db="EMBL/GenBank/DDBJ databases">
        <title>Sorghum-associated microbial communities from plants grown in Nebraska, USA.</title>
        <authorList>
            <person name="Schachtman D."/>
        </authorList>
    </citation>
    <scope>NUCLEOTIDE SEQUENCE [LARGE SCALE GENOMIC DNA]</scope>
    <source>
        <strain evidence="8 9">DS1316</strain>
    </source>
</reference>
<dbReference type="Pfam" id="PF01032">
    <property type="entry name" value="FecCD"/>
    <property type="match status" value="1"/>
</dbReference>
<gene>
    <name evidence="8" type="ORF">J2804_006712</name>
</gene>
<evidence type="ECO:0000256" key="2">
    <source>
        <dbReference type="ARBA" id="ARBA00007935"/>
    </source>
</evidence>
<evidence type="ECO:0000256" key="3">
    <source>
        <dbReference type="ARBA" id="ARBA00022448"/>
    </source>
</evidence>
<keyword evidence="6" id="KW-1133">Transmembrane helix</keyword>
<keyword evidence="9" id="KW-1185">Reference proteome</keyword>
<evidence type="ECO:0000256" key="6">
    <source>
        <dbReference type="ARBA" id="ARBA00022989"/>
    </source>
</evidence>
<comment type="subcellular location">
    <subcellularLocation>
        <location evidence="1">Cell membrane</location>
        <topology evidence="1">Multi-pass membrane protein</topology>
    </subcellularLocation>
</comment>
<dbReference type="EMBL" id="JAVDRP010000047">
    <property type="protein sequence ID" value="MDR6413270.1"/>
    <property type="molecule type" value="Genomic_DNA"/>
</dbReference>
<name>A0ABU1M3I6_9BURK</name>
<dbReference type="PANTHER" id="PTHR30472">
    <property type="entry name" value="FERRIC ENTEROBACTIN TRANSPORT SYSTEM PERMEASE PROTEIN"/>
    <property type="match status" value="1"/>
</dbReference>
<dbReference type="PANTHER" id="PTHR30472:SF67">
    <property type="entry name" value="PERMEASE OF ABC TRANSPORTER-RELATED"/>
    <property type="match status" value="1"/>
</dbReference>
<evidence type="ECO:0000313" key="9">
    <source>
        <dbReference type="Proteomes" id="UP001264340"/>
    </source>
</evidence>
<evidence type="ECO:0000256" key="7">
    <source>
        <dbReference type="ARBA" id="ARBA00023136"/>
    </source>
</evidence>
<keyword evidence="5" id="KW-0812">Transmembrane</keyword>
<evidence type="ECO:0000256" key="1">
    <source>
        <dbReference type="ARBA" id="ARBA00004651"/>
    </source>
</evidence>
<keyword evidence="3" id="KW-0813">Transport</keyword>
<dbReference type="SUPFAM" id="SSF81345">
    <property type="entry name" value="ABC transporter involved in vitamin B12 uptake, BtuC"/>
    <property type="match status" value="1"/>
</dbReference>
<keyword evidence="4" id="KW-1003">Cell membrane</keyword>
<proteinExistence type="inferred from homology"/>
<dbReference type="Gene3D" id="1.10.3470.10">
    <property type="entry name" value="ABC transporter involved in vitamin B12 uptake, BtuC"/>
    <property type="match status" value="1"/>
</dbReference>
<comment type="similarity">
    <text evidence="2">Belongs to the binding-protein-dependent transport system permease family. FecCD subfamily.</text>
</comment>
<organism evidence="8 9">
    <name type="scientific">Paraburkholderia terricola</name>
    <dbReference type="NCBI Taxonomy" id="169427"/>
    <lineage>
        <taxon>Bacteria</taxon>
        <taxon>Pseudomonadati</taxon>
        <taxon>Pseudomonadota</taxon>
        <taxon>Betaproteobacteria</taxon>
        <taxon>Burkholderiales</taxon>
        <taxon>Burkholderiaceae</taxon>
        <taxon>Paraburkholderia</taxon>
    </lineage>
</organism>
<evidence type="ECO:0000256" key="4">
    <source>
        <dbReference type="ARBA" id="ARBA00022475"/>
    </source>
</evidence>
<dbReference type="RefSeq" id="WP_374726592.1">
    <property type="nucleotide sequence ID" value="NZ_JAVDRP010000047.1"/>
</dbReference>
<dbReference type="Proteomes" id="UP001264340">
    <property type="component" value="Unassembled WGS sequence"/>
</dbReference>
<dbReference type="InterPro" id="IPR000522">
    <property type="entry name" value="ABC_transptr_permease_BtuC"/>
</dbReference>
<keyword evidence="7" id="KW-0472">Membrane</keyword>
<sequence length="92" mass="10040">MVAMSGSIGFVGLMIPHVARRFVGTDHRRLLPVTTLFGAISLIWVDVTARTIIAPEDLPIGVGNGCYRRDLCYLANETPLGCTNRSHSWRGA</sequence>
<evidence type="ECO:0000313" key="8">
    <source>
        <dbReference type="EMBL" id="MDR6413270.1"/>
    </source>
</evidence>
<accession>A0ABU1M3I6</accession>
<comment type="caution">
    <text evidence="8">The sequence shown here is derived from an EMBL/GenBank/DDBJ whole genome shotgun (WGS) entry which is preliminary data.</text>
</comment>
<evidence type="ECO:0000256" key="5">
    <source>
        <dbReference type="ARBA" id="ARBA00022692"/>
    </source>
</evidence>